<protein>
    <submittedName>
        <fullName evidence="3">Uncharacterized protein</fullName>
    </submittedName>
</protein>
<feature type="signal peptide" evidence="2">
    <location>
        <begin position="1"/>
        <end position="19"/>
    </location>
</feature>
<feature type="compositionally biased region" description="Polar residues" evidence="1">
    <location>
        <begin position="111"/>
        <end position="120"/>
    </location>
</feature>
<dbReference type="Proteomes" id="UP001322277">
    <property type="component" value="Chromosome 4"/>
</dbReference>
<dbReference type="AlphaFoldDB" id="A0AAX4IDL8"/>
<feature type="compositionally biased region" description="Basic and acidic residues" evidence="1">
    <location>
        <begin position="88"/>
        <end position="100"/>
    </location>
</feature>
<dbReference type="EMBL" id="CP137308">
    <property type="protein sequence ID" value="WQF81241.1"/>
    <property type="molecule type" value="Genomic_DNA"/>
</dbReference>
<evidence type="ECO:0000256" key="2">
    <source>
        <dbReference type="SAM" id="SignalP"/>
    </source>
</evidence>
<keyword evidence="4" id="KW-1185">Reference proteome</keyword>
<feature type="region of interest" description="Disordered" evidence="1">
    <location>
        <begin position="86"/>
        <end position="173"/>
    </location>
</feature>
<keyword evidence="2" id="KW-0732">Signal</keyword>
<evidence type="ECO:0000256" key="1">
    <source>
        <dbReference type="SAM" id="MobiDB-lite"/>
    </source>
</evidence>
<feature type="region of interest" description="Disordered" evidence="1">
    <location>
        <begin position="324"/>
        <end position="346"/>
    </location>
</feature>
<evidence type="ECO:0000313" key="3">
    <source>
        <dbReference type="EMBL" id="WQF81241.1"/>
    </source>
</evidence>
<sequence length="377" mass="41341">MVSFTQLICHLLTSWGAICEELQLTRGTSFVHGKNGRKPAVGDRGIPLTTIRCRTAVSDPQGPEYPAIWTRKFRVRLVSGVRRLRPARTTEEKPGRRELASRPASAHRSQRSPQSRSNLTYPREGHIPPVCLVAINSHPPSISQDSGNVPAQKVQPPPDPDIPKSARRPRSRQCTCPPTGSVCHITPACLSPSPGQKTFPYCIVPRFPVIPSPHPLNPQPRIPCQASEQPCCLQGGNDAYPFPPALSSLLRGDVHKSSPTPFIQTMSHTISPPQTIIPSLSTCRNPRPHQLHHLHHLYRPSPSPNVTSRIVTNSPPFRRPACSFPPAPAPPSLVQTHANTSQASGFRFPPPLPWSLPPHCRLRHRPSSPSYRAALGG</sequence>
<dbReference type="KEGG" id="cdet:87942758"/>
<feature type="chain" id="PRO_5043556465" evidence="2">
    <location>
        <begin position="20"/>
        <end position="377"/>
    </location>
</feature>
<feature type="compositionally biased region" description="Polar residues" evidence="1">
    <location>
        <begin position="138"/>
        <end position="149"/>
    </location>
</feature>
<accession>A0AAX4IDL8</accession>
<reference evidence="4" key="1">
    <citation type="journal article" date="2023" name="bioRxiv">
        <title>Complete genome of the Medicago anthracnose fungus, Colletotrichum destructivum, reveals a mini-chromosome-like region within a core chromosome.</title>
        <authorList>
            <person name="Lapalu N."/>
            <person name="Simon A."/>
            <person name="Lu A."/>
            <person name="Plaumann P.-L."/>
            <person name="Amselem J."/>
            <person name="Pigne S."/>
            <person name="Auger A."/>
            <person name="Koch C."/>
            <person name="Dallery J.-F."/>
            <person name="O'Connell R.J."/>
        </authorList>
    </citation>
    <scope>NUCLEOTIDE SEQUENCE [LARGE SCALE GENOMIC DNA]</scope>
    <source>
        <strain evidence="4">CBS 520.97</strain>
    </source>
</reference>
<proteinExistence type="predicted"/>
<organism evidence="3 4">
    <name type="scientific">Colletotrichum destructivum</name>
    <dbReference type="NCBI Taxonomy" id="34406"/>
    <lineage>
        <taxon>Eukaryota</taxon>
        <taxon>Fungi</taxon>
        <taxon>Dikarya</taxon>
        <taxon>Ascomycota</taxon>
        <taxon>Pezizomycotina</taxon>
        <taxon>Sordariomycetes</taxon>
        <taxon>Hypocreomycetidae</taxon>
        <taxon>Glomerellales</taxon>
        <taxon>Glomerellaceae</taxon>
        <taxon>Colletotrichum</taxon>
        <taxon>Colletotrichum destructivum species complex</taxon>
    </lineage>
</organism>
<dbReference type="RefSeq" id="XP_062778465.1">
    <property type="nucleotide sequence ID" value="XM_062922414.1"/>
</dbReference>
<dbReference type="GeneID" id="87942758"/>
<gene>
    <name evidence="3" type="ORF">CDEST_06255</name>
</gene>
<name>A0AAX4IDL8_9PEZI</name>
<evidence type="ECO:0000313" key="4">
    <source>
        <dbReference type="Proteomes" id="UP001322277"/>
    </source>
</evidence>
<feature type="compositionally biased region" description="Polar residues" evidence="1">
    <location>
        <begin position="333"/>
        <end position="344"/>
    </location>
</feature>